<comment type="catalytic activity">
    <reaction evidence="8">
        <text>Couples ATP hydrolysis with the unwinding of duplex DNA by translocating in the 3'-5' direction.</text>
        <dbReference type="EC" id="5.6.2.4"/>
    </reaction>
</comment>
<dbReference type="PROSITE" id="PS51217">
    <property type="entry name" value="UVRD_HELICASE_CTER"/>
    <property type="match status" value="1"/>
</dbReference>
<dbReference type="InterPro" id="IPR027417">
    <property type="entry name" value="P-loop_NTPase"/>
</dbReference>
<accession>A0A511MVT0</accession>
<evidence type="ECO:0000256" key="2">
    <source>
        <dbReference type="ARBA" id="ARBA00022741"/>
    </source>
</evidence>
<keyword evidence="15" id="KW-1185">Reference proteome</keyword>
<evidence type="ECO:0000256" key="6">
    <source>
        <dbReference type="ARBA" id="ARBA00023125"/>
    </source>
</evidence>
<evidence type="ECO:0000256" key="11">
    <source>
        <dbReference type="PROSITE-ProRule" id="PRU00560"/>
    </source>
</evidence>
<evidence type="ECO:0000256" key="4">
    <source>
        <dbReference type="ARBA" id="ARBA00022806"/>
    </source>
</evidence>
<comment type="catalytic activity">
    <reaction evidence="10">
        <text>ATP + H2O = ADP + phosphate + H(+)</text>
        <dbReference type="Rhea" id="RHEA:13065"/>
        <dbReference type="ChEBI" id="CHEBI:15377"/>
        <dbReference type="ChEBI" id="CHEBI:15378"/>
        <dbReference type="ChEBI" id="CHEBI:30616"/>
        <dbReference type="ChEBI" id="CHEBI:43474"/>
        <dbReference type="ChEBI" id="CHEBI:456216"/>
        <dbReference type="EC" id="5.6.2.4"/>
    </reaction>
</comment>
<proteinExistence type="inferred from homology"/>
<evidence type="ECO:0000256" key="5">
    <source>
        <dbReference type="ARBA" id="ARBA00022840"/>
    </source>
</evidence>
<dbReference type="Pfam" id="PF13361">
    <property type="entry name" value="UvrD_C"/>
    <property type="match status" value="1"/>
</dbReference>
<dbReference type="GO" id="GO:0016887">
    <property type="term" value="F:ATP hydrolysis activity"/>
    <property type="evidence" value="ECO:0007669"/>
    <property type="project" value="RHEA"/>
</dbReference>
<dbReference type="GO" id="GO:0005524">
    <property type="term" value="F:ATP binding"/>
    <property type="evidence" value="ECO:0007669"/>
    <property type="project" value="UniProtKB-UniRule"/>
</dbReference>
<keyword evidence="4 11" id="KW-0347">Helicase</keyword>
<reference evidence="14 15" key="1">
    <citation type="submission" date="2019-07" db="EMBL/GenBank/DDBJ databases">
        <title>Whole genome shotgun sequence of Deinococcus cellulosilyticus NBRC 106333.</title>
        <authorList>
            <person name="Hosoyama A."/>
            <person name="Uohara A."/>
            <person name="Ohji S."/>
            <person name="Ichikawa N."/>
        </authorList>
    </citation>
    <scope>NUCLEOTIDE SEQUENCE [LARGE SCALE GENOMIC DNA]</scope>
    <source>
        <strain evidence="14 15">NBRC 106333</strain>
    </source>
</reference>
<organism evidence="14 15">
    <name type="scientific">Deinococcus cellulosilyticus (strain DSM 18568 / NBRC 106333 / KACC 11606 / 5516J-15)</name>
    <dbReference type="NCBI Taxonomy" id="1223518"/>
    <lineage>
        <taxon>Bacteria</taxon>
        <taxon>Thermotogati</taxon>
        <taxon>Deinococcota</taxon>
        <taxon>Deinococci</taxon>
        <taxon>Deinococcales</taxon>
        <taxon>Deinococcaceae</taxon>
        <taxon>Deinococcus</taxon>
    </lineage>
</organism>
<dbReference type="EC" id="5.6.2.4" evidence="9"/>
<keyword evidence="6" id="KW-0238">DNA-binding</keyword>
<gene>
    <name evidence="14" type="ORF">DC3_03050</name>
</gene>
<dbReference type="GO" id="GO:0000725">
    <property type="term" value="P:recombinational repair"/>
    <property type="evidence" value="ECO:0007669"/>
    <property type="project" value="TreeGrafter"/>
</dbReference>
<comment type="similarity">
    <text evidence="1">Belongs to the helicase family. UvrD subfamily.</text>
</comment>
<protein>
    <recommendedName>
        <fullName evidence="9">DNA 3'-5' helicase</fullName>
        <ecNumber evidence="9">5.6.2.4</ecNumber>
    </recommendedName>
</protein>
<dbReference type="OrthoDB" id="9810135at2"/>
<evidence type="ECO:0000313" key="15">
    <source>
        <dbReference type="Proteomes" id="UP000321306"/>
    </source>
</evidence>
<keyword evidence="5 11" id="KW-0067">ATP-binding</keyword>
<keyword evidence="7" id="KW-0413">Isomerase</keyword>
<evidence type="ECO:0000313" key="14">
    <source>
        <dbReference type="EMBL" id="GEM44670.1"/>
    </source>
</evidence>
<dbReference type="PROSITE" id="PS51198">
    <property type="entry name" value="UVRD_HELICASE_ATP_BIND"/>
    <property type="match status" value="1"/>
</dbReference>
<dbReference type="Gene3D" id="1.10.486.10">
    <property type="entry name" value="PCRA, domain 4"/>
    <property type="match status" value="1"/>
</dbReference>
<evidence type="ECO:0000256" key="10">
    <source>
        <dbReference type="ARBA" id="ARBA00048988"/>
    </source>
</evidence>
<dbReference type="Pfam" id="PF00580">
    <property type="entry name" value="UvrD-helicase"/>
    <property type="match status" value="1"/>
</dbReference>
<keyword evidence="2 11" id="KW-0547">Nucleotide-binding</keyword>
<evidence type="ECO:0000256" key="9">
    <source>
        <dbReference type="ARBA" id="ARBA00034808"/>
    </source>
</evidence>
<dbReference type="PANTHER" id="PTHR11070">
    <property type="entry name" value="UVRD / RECB / PCRA DNA HELICASE FAMILY MEMBER"/>
    <property type="match status" value="1"/>
</dbReference>
<dbReference type="SUPFAM" id="SSF52540">
    <property type="entry name" value="P-loop containing nucleoside triphosphate hydrolases"/>
    <property type="match status" value="1"/>
</dbReference>
<evidence type="ECO:0000259" key="12">
    <source>
        <dbReference type="PROSITE" id="PS51198"/>
    </source>
</evidence>
<dbReference type="PANTHER" id="PTHR11070:SF2">
    <property type="entry name" value="ATP-DEPENDENT DNA HELICASE SRS2"/>
    <property type="match status" value="1"/>
</dbReference>
<dbReference type="InterPro" id="IPR000212">
    <property type="entry name" value="DNA_helicase_UvrD/REP"/>
</dbReference>
<feature type="domain" description="UvrD-like helicase C-terminal" evidence="13">
    <location>
        <begin position="296"/>
        <end position="583"/>
    </location>
</feature>
<evidence type="ECO:0000259" key="13">
    <source>
        <dbReference type="PROSITE" id="PS51217"/>
    </source>
</evidence>
<dbReference type="GO" id="GO:0043138">
    <property type="term" value="F:3'-5' DNA helicase activity"/>
    <property type="evidence" value="ECO:0007669"/>
    <property type="project" value="UniProtKB-EC"/>
</dbReference>
<dbReference type="InterPro" id="IPR014016">
    <property type="entry name" value="UvrD-like_ATP-bd"/>
</dbReference>
<comment type="caution">
    <text evidence="14">The sequence shown here is derived from an EMBL/GenBank/DDBJ whole genome shotgun (WGS) entry which is preliminary data.</text>
</comment>
<evidence type="ECO:0000256" key="1">
    <source>
        <dbReference type="ARBA" id="ARBA00009922"/>
    </source>
</evidence>
<evidence type="ECO:0000256" key="8">
    <source>
        <dbReference type="ARBA" id="ARBA00034617"/>
    </source>
</evidence>
<dbReference type="RefSeq" id="WP_146881810.1">
    <property type="nucleotide sequence ID" value="NZ_BJXB01000001.1"/>
</dbReference>
<dbReference type="EMBL" id="BJXB01000001">
    <property type="protein sequence ID" value="GEM44670.1"/>
    <property type="molecule type" value="Genomic_DNA"/>
</dbReference>
<dbReference type="Proteomes" id="UP000321306">
    <property type="component" value="Unassembled WGS sequence"/>
</dbReference>
<dbReference type="InterPro" id="IPR014017">
    <property type="entry name" value="DNA_helicase_UvrD-like_C"/>
</dbReference>
<dbReference type="Gene3D" id="3.40.50.300">
    <property type="entry name" value="P-loop containing nucleotide triphosphate hydrolases"/>
    <property type="match status" value="2"/>
</dbReference>
<keyword evidence="3 11" id="KW-0378">Hydrolase</keyword>
<dbReference type="Gene3D" id="1.10.10.160">
    <property type="match status" value="1"/>
</dbReference>
<feature type="binding site" evidence="11">
    <location>
        <begin position="23"/>
        <end position="30"/>
    </location>
    <ligand>
        <name>ATP</name>
        <dbReference type="ChEBI" id="CHEBI:30616"/>
    </ligand>
</feature>
<evidence type="ECO:0000256" key="7">
    <source>
        <dbReference type="ARBA" id="ARBA00023235"/>
    </source>
</evidence>
<sequence length="778" mass="89900">MKQPTLEQQQIIQHNKGAALVYAVAGAGKTTCLTQRIARLVRDGIFRPERILATSFSRESVKDIQSKLAGGPEVQRVQVKTLHGVGLHVLKKAVQMGLLPEFKSEADSEATRSRLIKQVLRESRLRGLPIPDHFDLEDFMNYVGSCKASLKYAELLEWDFPETALKVISQAEAPEGLPHYLELYRAFERHRERENFITFDDMIGLAWDLSVKNPDLMEWVSSQYDCVLIDEFQDLNLAQSEFVHLLVQNHLNIMALGDDDQTIYSWRGSSPEFIRNFQQRYAARKYHITHNFRSCATHLALANFVISQNENREVKHLRLTRGFEGITEVHGVDSQFESAKRIADQIEQNLEKGFKVQDHAILVRTYAMTPFIETEFIERQISYRILGGHYFYKREEIRVLLDYLRVARTLYQLQTGTKLDPVQLRDLKTQMLSIIGSPRRYITRQYINSLFIRLLGQEDHLLAQIQLDSENPNHQRFQHGLQALHFVLDSLARMVAYDAEAYAVLENLLYWTDYEQHLLATTADPELAEARMLGARNLIRYASGKGNTEDFLQHMEFVMFRETTLDAISDERVLITTPYRAKGLEWPVVFVPGLNEGSVPSMRSLEDPAQLEEERRVLYVCITRAREQLYLYHTDREDAPPISRFLLGKNEEKADPEDLYTYQNVLQEVGHIQQALQKPEEEPLTPQDVHALVRSVADHHFRTYLQHYAYHHFDLDHLMVLSSKVLGAAEGLKALSHFTEEELTVWESYGQAPEPMQFTQKDLEVYARTLNLHASRSA</sequence>
<dbReference type="AlphaFoldDB" id="A0A511MVT0"/>
<dbReference type="InterPro" id="IPR013986">
    <property type="entry name" value="DExx_box_DNA_helicase_dom_sf"/>
</dbReference>
<evidence type="ECO:0000256" key="3">
    <source>
        <dbReference type="ARBA" id="ARBA00022801"/>
    </source>
</evidence>
<dbReference type="CDD" id="cd17932">
    <property type="entry name" value="DEXQc_UvrD"/>
    <property type="match status" value="1"/>
</dbReference>
<name>A0A511MVT0_DEIC1</name>
<dbReference type="GO" id="GO:0003677">
    <property type="term" value="F:DNA binding"/>
    <property type="evidence" value="ECO:0007669"/>
    <property type="project" value="UniProtKB-KW"/>
</dbReference>
<feature type="domain" description="UvrD-like helicase ATP-binding" evidence="12">
    <location>
        <begin position="2"/>
        <end position="295"/>
    </location>
</feature>